<name>A0ABS9AJ17_9GAMM</name>
<reference evidence="2 3" key="1">
    <citation type="journal article" date="2021" name="Front. Microbiol.">
        <title>Aerobic Denitrification and Heterotrophic Sulfur Oxidation in the Genus Halomonas Revealed by Six Novel Species Characterizations and Genome-Based Analysis.</title>
        <authorList>
            <person name="Wang L."/>
            <person name="Shao Z."/>
        </authorList>
    </citation>
    <scope>NUCLEOTIDE SEQUENCE [LARGE SCALE GENOMIC DNA]</scope>
    <source>
        <strain evidence="2 3">MCCC 1A11036</strain>
    </source>
</reference>
<dbReference type="Proteomes" id="UP001320122">
    <property type="component" value="Unassembled WGS sequence"/>
</dbReference>
<proteinExistence type="predicted"/>
<protein>
    <submittedName>
        <fullName evidence="2">Uncharacterized protein</fullName>
    </submittedName>
</protein>
<evidence type="ECO:0000256" key="1">
    <source>
        <dbReference type="SAM" id="Phobius"/>
    </source>
</evidence>
<feature type="transmembrane region" description="Helical" evidence="1">
    <location>
        <begin position="95"/>
        <end position="115"/>
    </location>
</feature>
<evidence type="ECO:0000313" key="2">
    <source>
        <dbReference type="EMBL" id="MCE8021763.1"/>
    </source>
</evidence>
<keyword evidence="3" id="KW-1185">Reference proteome</keyword>
<accession>A0ABS9AJ17</accession>
<feature type="transmembrane region" description="Helical" evidence="1">
    <location>
        <begin position="57"/>
        <end position="80"/>
    </location>
</feature>
<feature type="transmembrane region" description="Helical" evidence="1">
    <location>
        <begin position="122"/>
        <end position="145"/>
    </location>
</feature>
<evidence type="ECO:0000313" key="3">
    <source>
        <dbReference type="Proteomes" id="UP001320122"/>
    </source>
</evidence>
<keyword evidence="1" id="KW-0812">Transmembrane</keyword>
<gene>
    <name evidence="2" type="ORF">HOP51_16825</name>
</gene>
<organism evidence="2 3">
    <name type="scientific">Billgrantia zhangzhouensis</name>
    <dbReference type="NCBI Taxonomy" id="2733481"/>
    <lineage>
        <taxon>Bacteria</taxon>
        <taxon>Pseudomonadati</taxon>
        <taxon>Pseudomonadota</taxon>
        <taxon>Gammaproteobacteria</taxon>
        <taxon>Oceanospirillales</taxon>
        <taxon>Halomonadaceae</taxon>
        <taxon>Billgrantia</taxon>
    </lineage>
</organism>
<comment type="caution">
    <text evidence="2">The sequence shown here is derived from an EMBL/GenBank/DDBJ whole genome shotgun (WGS) entry which is preliminary data.</text>
</comment>
<keyword evidence="1" id="KW-1133">Transmembrane helix</keyword>
<sequence>MAKKLDDSMAHQRTENTWRLSASAGAIIAGVGNLIHDGIRNGAQAGSIRLARMANSIWVKGLGLISRGLGFAAAGLMAFWDFKSFLDARRHGNTVLAGLYLFSVGAGVGAAAFLSGVIRFRVLGLSATGWGIILALAVIGLSLWIDFLKNNALQDWMSRSYFGRLESERYGSHAMEIEQFELALEALGADTDSKEDDSIPAGLLPQAE</sequence>
<dbReference type="EMBL" id="JABFTT010000014">
    <property type="protein sequence ID" value="MCE8021763.1"/>
    <property type="molecule type" value="Genomic_DNA"/>
</dbReference>
<keyword evidence="1" id="KW-0472">Membrane</keyword>